<dbReference type="EMBL" id="JABEZY010000013">
    <property type="protein sequence ID" value="MBA0752143.1"/>
    <property type="molecule type" value="Genomic_DNA"/>
</dbReference>
<dbReference type="GO" id="GO:0005506">
    <property type="term" value="F:iron ion binding"/>
    <property type="evidence" value="ECO:0007669"/>
    <property type="project" value="InterPro"/>
</dbReference>
<evidence type="ECO:0000256" key="2">
    <source>
        <dbReference type="ARBA" id="ARBA00022617"/>
    </source>
</evidence>
<evidence type="ECO:0000256" key="3">
    <source>
        <dbReference type="ARBA" id="ARBA00022723"/>
    </source>
</evidence>
<keyword evidence="4" id="KW-0560">Oxidoreductase</keyword>
<evidence type="ECO:0008006" key="8">
    <source>
        <dbReference type="Google" id="ProtNLM"/>
    </source>
</evidence>
<keyword evidence="3" id="KW-0479">Metal-binding</keyword>
<proteinExistence type="inferred from homology"/>
<evidence type="ECO:0000256" key="4">
    <source>
        <dbReference type="ARBA" id="ARBA00023002"/>
    </source>
</evidence>
<gene>
    <name evidence="6" type="ORF">Gogos_001007</name>
</gene>
<comment type="similarity">
    <text evidence="1">Belongs to the cytochrome P450 family.</text>
</comment>
<dbReference type="Proteomes" id="UP000593579">
    <property type="component" value="Unassembled WGS sequence"/>
</dbReference>
<sequence length="136" mass="15617">MAKEIMKTNDIVFSNRTFLASAKIITYKCIDIVFSPYGNYWRNLQKFCTSKLLNATQVASFQSIREKEVLKLIEIINSNEGLVVNMSHKIFSLSYGITMKAAFGKKCKDQEDFISIVTEETKVNFGFFVSEFFSFT</sequence>
<keyword evidence="2" id="KW-0349">Heme</keyword>
<dbReference type="PANTHER" id="PTHR47955">
    <property type="entry name" value="CYTOCHROME P450 FAMILY 71 PROTEIN"/>
    <property type="match status" value="1"/>
</dbReference>
<reference evidence="6 7" key="1">
    <citation type="journal article" date="2019" name="Genome Biol. Evol.">
        <title>Insights into the evolution of the New World diploid cottons (Gossypium, subgenus Houzingenia) based on genome sequencing.</title>
        <authorList>
            <person name="Grover C.E."/>
            <person name="Arick M.A. 2nd"/>
            <person name="Thrash A."/>
            <person name="Conover J.L."/>
            <person name="Sanders W.S."/>
            <person name="Peterson D.G."/>
            <person name="Frelichowski J.E."/>
            <person name="Scheffler J.A."/>
            <person name="Scheffler B.E."/>
            <person name="Wendel J.F."/>
        </authorList>
    </citation>
    <scope>NUCLEOTIDE SEQUENCE [LARGE SCALE GENOMIC DNA]</scope>
    <source>
        <strain evidence="6">5</strain>
        <tissue evidence="6">Leaf</tissue>
    </source>
</reference>
<evidence type="ECO:0000256" key="5">
    <source>
        <dbReference type="ARBA" id="ARBA00023004"/>
    </source>
</evidence>
<dbReference type="GO" id="GO:0016705">
    <property type="term" value="F:oxidoreductase activity, acting on paired donors, with incorporation or reduction of molecular oxygen"/>
    <property type="evidence" value="ECO:0007669"/>
    <property type="project" value="InterPro"/>
</dbReference>
<keyword evidence="5" id="KW-0408">Iron</keyword>
<dbReference type="InterPro" id="IPR036396">
    <property type="entry name" value="Cyt_P450_sf"/>
</dbReference>
<dbReference type="Gene3D" id="1.10.630.10">
    <property type="entry name" value="Cytochrome P450"/>
    <property type="match status" value="1"/>
</dbReference>
<dbReference type="OrthoDB" id="2789670at2759"/>
<accession>A0A7J9CUK6</accession>
<organism evidence="6 7">
    <name type="scientific">Gossypium gossypioides</name>
    <name type="common">Mexican cotton</name>
    <name type="synonym">Selera gossypioides</name>
    <dbReference type="NCBI Taxonomy" id="34282"/>
    <lineage>
        <taxon>Eukaryota</taxon>
        <taxon>Viridiplantae</taxon>
        <taxon>Streptophyta</taxon>
        <taxon>Embryophyta</taxon>
        <taxon>Tracheophyta</taxon>
        <taxon>Spermatophyta</taxon>
        <taxon>Magnoliopsida</taxon>
        <taxon>eudicotyledons</taxon>
        <taxon>Gunneridae</taxon>
        <taxon>Pentapetalae</taxon>
        <taxon>rosids</taxon>
        <taxon>malvids</taxon>
        <taxon>Malvales</taxon>
        <taxon>Malvaceae</taxon>
        <taxon>Malvoideae</taxon>
        <taxon>Gossypium</taxon>
    </lineage>
</organism>
<protein>
    <recommendedName>
        <fullName evidence="8">Cytochrome P450</fullName>
    </recommendedName>
</protein>
<dbReference type="AlphaFoldDB" id="A0A7J9CUK6"/>
<name>A0A7J9CUK6_GOSGO</name>
<dbReference type="GO" id="GO:0020037">
    <property type="term" value="F:heme binding"/>
    <property type="evidence" value="ECO:0007669"/>
    <property type="project" value="InterPro"/>
</dbReference>
<dbReference type="SUPFAM" id="SSF48264">
    <property type="entry name" value="Cytochrome P450"/>
    <property type="match status" value="1"/>
</dbReference>
<evidence type="ECO:0000313" key="7">
    <source>
        <dbReference type="Proteomes" id="UP000593579"/>
    </source>
</evidence>
<comment type="caution">
    <text evidence="6">The sequence shown here is derived from an EMBL/GenBank/DDBJ whole genome shotgun (WGS) entry which is preliminary data.</text>
</comment>
<keyword evidence="7" id="KW-1185">Reference proteome</keyword>
<dbReference type="PANTHER" id="PTHR47955:SF8">
    <property type="entry name" value="CYTOCHROME P450 71D11-LIKE"/>
    <property type="match status" value="1"/>
</dbReference>
<evidence type="ECO:0000313" key="6">
    <source>
        <dbReference type="EMBL" id="MBA0752143.1"/>
    </source>
</evidence>
<evidence type="ECO:0000256" key="1">
    <source>
        <dbReference type="ARBA" id="ARBA00010617"/>
    </source>
</evidence>
<dbReference type="GO" id="GO:0004497">
    <property type="term" value="F:monooxygenase activity"/>
    <property type="evidence" value="ECO:0007669"/>
    <property type="project" value="InterPro"/>
</dbReference>